<dbReference type="PANTHER" id="PTHR33747:SF1">
    <property type="entry name" value="ADENYLATE CYCLASE-ASSOCIATED CAP C-TERMINAL DOMAIN-CONTAINING PROTEIN"/>
    <property type="match status" value="1"/>
</dbReference>
<evidence type="ECO:0000259" key="2">
    <source>
        <dbReference type="Pfam" id="PF07516"/>
    </source>
</evidence>
<gene>
    <name evidence="3" type="ORF">S03H2_48884</name>
</gene>
<name>X1HF64_9ZZZZ</name>
<proteinExistence type="predicted"/>
<protein>
    <recommendedName>
        <fullName evidence="2">SecA Wing/Scaffold domain-containing protein</fullName>
    </recommendedName>
</protein>
<dbReference type="InterPro" id="IPR011116">
    <property type="entry name" value="SecA_Wing/Scaffold"/>
</dbReference>
<evidence type="ECO:0000256" key="1">
    <source>
        <dbReference type="ARBA" id="ARBA00022490"/>
    </source>
</evidence>
<feature type="non-terminal residue" evidence="3">
    <location>
        <position position="1"/>
    </location>
</feature>
<dbReference type="InterPro" id="IPR004027">
    <property type="entry name" value="SEC_C_motif"/>
</dbReference>
<comment type="caution">
    <text evidence="3">The sequence shown here is derived from an EMBL/GenBank/DDBJ whole genome shotgun (WGS) entry which is preliminary data.</text>
</comment>
<dbReference type="AlphaFoldDB" id="X1HF64"/>
<dbReference type="PANTHER" id="PTHR33747">
    <property type="entry name" value="UPF0225 PROTEIN SCO1677"/>
    <property type="match status" value="1"/>
</dbReference>
<dbReference type="Pfam" id="PF02810">
    <property type="entry name" value="SEC-C"/>
    <property type="match status" value="1"/>
</dbReference>
<dbReference type="EMBL" id="BARU01030857">
    <property type="protein sequence ID" value="GAH68037.1"/>
    <property type="molecule type" value="Genomic_DNA"/>
</dbReference>
<dbReference type="GO" id="GO:0017038">
    <property type="term" value="P:protein import"/>
    <property type="evidence" value="ECO:0007669"/>
    <property type="project" value="InterPro"/>
</dbReference>
<dbReference type="InterPro" id="IPR036266">
    <property type="entry name" value="SecA_Wing/Scaffold_sf"/>
</dbReference>
<dbReference type="Gene3D" id="1.10.3060.10">
    <property type="entry name" value="Helical scaffold and wing domains of SecA"/>
    <property type="match status" value="1"/>
</dbReference>
<dbReference type="SUPFAM" id="SSF81886">
    <property type="entry name" value="Helical scaffold and wing domains of SecA"/>
    <property type="match status" value="1"/>
</dbReference>
<reference evidence="3" key="1">
    <citation type="journal article" date="2014" name="Front. Microbiol.">
        <title>High frequency of phylogenetically diverse reductive dehalogenase-homologous genes in deep subseafloor sedimentary metagenomes.</title>
        <authorList>
            <person name="Kawai M."/>
            <person name="Futagami T."/>
            <person name="Toyoda A."/>
            <person name="Takaki Y."/>
            <person name="Nishi S."/>
            <person name="Hori S."/>
            <person name="Arai W."/>
            <person name="Tsubouchi T."/>
            <person name="Morono Y."/>
            <person name="Uchiyama I."/>
            <person name="Ito T."/>
            <person name="Fujiyama A."/>
            <person name="Inagaki F."/>
            <person name="Takami H."/>
        </authorList>
    </citation>
    <scope>NUCLEOTIDE SEQUENCE</scope>
    <source>
        <strain evidence="3">Expedition CK06-06</strain>
    </source>
</reference>
<sequence length="261" mass="28771">IGRLGADNAAALKALADWANGKFAAGWSIEGLTGKSPQQIHNDLTALSEQFIAGDGLERTVEAFLSGEGRSGDPQAVVDFARRRFDTELSAADLDGRDARDALTDAGRAFLQRELTELERFVLLQIYDTTWKDHLLAMDHLKGGIGLRGFAEQDPKIVYKKEGFRQFEEMLRSVREKVTDIIFKASLAGGAEMANVYQASQFVHEQLSGYDHLAQEMAAQQAAAEPRRIEQIVRDQPKVGRNDPCPCGSGKKFKKCCGRNV</sequence>
<accession>X1HF64</accession>
<evidence type="ECO:0000313" key="3">
    <source>
        <dbReference type="EMBL" id="GAH68037.1"/>
    </source>
</evidence>
<keyword evidence="1" id="KW-0963">Cytoplasm</keyword>
<dbReference type="Pfam" id="PF07516">
    <property type="entry name" value="SecA_SW"/>
    <property type="match status" value="1"/>
</dbReference>
<organism evidence="3">
    <name type="scientific">marine sediment metagenome</name>
    <dbReference type="NCBI Taxonomy" id="412755"/>
    <lineage>
        <taxon>unclassified sequences</taxon>
        <taxon>metagenomes</taxon>
        <taxon>ecological metagenomes</taxon>
    </lineage>
</organism>
<dbReference type="GO" id="GO:0016020">
    <property type="term" value="C:membrane"/>
    <property type="evidence" value="ECO:0007669"/>
    <property type="project" value="InterPro"/>
</dbReference>
<feature type="domain" description="SecA Wing/Scaffold" evidence="2">
    <location>
        <begin position="99"/>
        <end position="185"/>
    </location>
</feature>